<evidence type="ECO:0008006" key="3">
    <source>
        <dbReference type="Google" id="ProtNLM"/>
    </source>
</evidence>
<name>A0AAC9PQR1_9PSEU</name>
<evidence type="ECO:0000313" key="2">
    <source>
        <dbReference type="Proteomes" id="UP000185511"/>
    </source>
</evidence>
<dbReference type="EMBL" id="CP016076">
    <property type="protein sequence ID" value="APU13192.1"/>
    <property type="molecule type" value="Genomic_DNA"/>
</dbReference>
<dbReference type="RefSeq" id="WP_075739346.1">
    <property type="nucleotide sequence ID" value="NZ_CP016076.1"/>
</dbReference>
<keyword evidence="2" id="KW-1185">Reference proteome</keyword>
<reference evidence="2" key="1">
    <citation type="submission" date="2016-06" db="EMBL/GenBank/DDBJ databases">
        <title>Complete genome sequence of Actinoalloteichus fjordicus DSM 46855 (=ADI127-17), type strain of the new species Actinoalloteichus fjordicus.</title>
        <authorList>
            <person name="Ruckert C."/>
            <person name="Nouioui I."/>
            <person name="Willmese J."/>
            <person name="van Wezel G."/>
            <person name="Klenk H.-P."/>
            <person name="Kalinowski J."/>
            <person name="Zotchev S.B."/>
        </authorList>
    </citation>
    <scope>NUCLEOTIDE SEQUENCE [LARGE SCALE GENOMIC DNA]</scope>
    <source>
        <strain evidence="2">ADI127-7</strain>
    </source>
</reference>
<dbReference type="Proteomes" id="UP000185511">
    <property type="component" value="Chromosome"/>
</dbReference>
<gene>
    <name evidence="1" type="ORF">UA74_05580</name>
</gene>
<accession>A0AAC9PQR1</accession>
<dbReference type="InterPro" id="IPR011009">
    <property type="entry name" value="Kinase-like_dom_sf"/>
</dbReference>
<proteinExistence type="predicted"/>
<protein>
    <recommendedName>
        <fullName evidence="3">Aminoglycoside phosphotransferase</fullName>
    </recommendedName>
</protein>
<evidence type="ECO:0000313" key="1">
    <source>
        <dbReference type="EMBL" id="APU13192.1"/>
    </source>
</evidence>
<sequence>MDLTETVAAEVERRLDVRLDRSTSATGAWAESAGHRTDRGTWVRVTSRGTGWIQPQSWVGAEAASVISGVPKPGWVQSATWRDPDGTTVWRAEEMELVGESVIATGGATLAADPGLPDAWWAELRAALTALGGFTTFRVSGRQELITRRISQVLGEDVHQIDTTVTDWTTSHGDLHWGNLTGPRLVILDWTDWGLAPRGNDAACLWATALAVPAVADRVLAEFAADLDTRSGRIARLWVTCNLLRLAATRADAHPLAEPARKAAGELIIDLS</sequence>
<dbReference type="KEGG" id="acad:UA74_05580"/>
<dbReference type="SUPFAM" id="SSF56112">
    <property type="entry name" value="Protein kinase-like (PK-like)"/>
    <property type="match status" value="1"/>
</dbReference>
<dbReference type="AlphaFoldDB" id="A0AAC9PQR1"/>
<organism evidence="1 2">
    <name type="scientific">Actinoalloteichus fjordicus</name>
    <dbReference type="NCBI Taxonomy" id="1612552"/>
    <lineage>
        <taxon>Bacteria</taxon>
        <taxon>Bacillati</taxon>
        <taxon>Actinomycetota</taxon>
        <taxon>Actinomycetes</taxon>
        <taxon>Pseudonocardiales</taxon>
        <taxon>Pseudonocardiaceae</taxon>
        <taxon>Actinoalloteichus</taxon>
    </lineage>
</organism>